<evidence type="ECO:0000313" key="2">
    <source>
        <dbReference type="Proteomes" id="UP000287401"/>
    </source>
</evidence>
<organism evidence="1 2">
    <name type="scientific">Sphingobium yanoikuyae</name>
    <name type="common">Sphingomonas yanoikuyae</name>
    <dbReference type="NCBI Taxonomy" id="13690"/>
    <lineage>
        <taxon>Bacteria</taxon>
        <taxon>Pseudomonadati</taxon>
        <taxon>Pseudomonadota</taxon>
        <taxon>Alphaproteobacteria</taxon>
        <taxon>Sphingomonadales</taxon>
        <taxon>Sphingomonadaceae</taxon>
        <taxon>Sphingobium</taxon>
    </lineage>
</organism>
<evidence type="ECO:0000313" key="1">
    <source>
        <dbReference type="EMBL" id="RSU58007.1"/>
    </source>
</evidence>
<dbReference type="AlphaFoldDB" id="A0A430BZ78"/>
<dbReference type="Proteomes" id="UP000287401">
    <property type="component" value="Unassembled WGS sequence"/>
</dbReference>
<accession>A0A430BZ78</accession>
<name>A0A430BZ78_SPHYA</name>
<protein>
    <submittedName>
        <fullName evidence="1">Uncharacterized protein</fullName>
    </submittedName>
</protein>
<gene>
    <name evidence="1" type="ORF">DAH51_07120</name>
</gene>
<dbReference type="EMBL" id="QRAL01000006">
    <property type="protein sequence ID" value="RSU58007.1"/>
    <property type="molecule type" value="Genomic_DNA"/>
</dbReference>
<comment type="caution">
    <text evidence="1">The sequence shown here is derived from an EMBL/GenBank/DDBJ whole genome shotgun (WGS) entry which is preliminary data.</text>
</comment>
<sequence length="76" mass="8491">MPNISEAILRALVVQMIRSGKLSHEDIGIAAEELRREGEDIAAQNLESFVIMSLAEPASHYEAEVRRGQFRVIDPD</sequence>
<proteinExistence type="predicted"/>
<reference evidence="1 2" key="1">
    <citation type="submission" date="2018-07" db="EMBL/GenBank/DDBJ databases">
        <title>Genomic and Epidemiologic Investigation of an Indolent Hospital Outbreak.</title>
        <authorList>
            <person name="Johnson R.C."/>
            <person name="Deming C."/>
            <person name="Conlan S."/>
            <person name="Zellmer C.J."/>
            <person name="Michelin A.V."/>
            <person name="Lee-Lin S."/>
            <person name="Thomas P.J."/>
            <person name="Park M."/>
            <person name="Weingarten R.A."/>
            <person name="Less J."/>
            <person name="Dekker J.P."/>
            <person name="Frank K.M."/>
            <person name="Musser K.A."/>
            <person name="Mcquiston J.R."/>
            <person name="Henderson D.K."/>
            <person name="Lau A.F."/>
            <person name="Palmore T.N."/>
            <person name="Segre J.A."/>
        </authorList>
    </citation>
    <scope>NUCLEOTIDE SEQUENCE [LARGE SCALE GENOMIC DNA]</scope>
    <source>
        <strain evidence="1 2">SK-NIH.Env6_1116</strain>
    </source>
</reference>